<sequence length="198" mass="22178">MRVKVDRIRGAEGRGRVPLAITYEGRVFRTSVSVYRGYPGPHRPGAGRLRGCPRTGRADRGIRCPLIHPPQGACALDRGGEETRDASPAHRSGHRQTEVVRLRPDRRLRWAGAACGIRMRCHSPSGLQRPCRSRTVPEFRGHPRHPPGEHLHPAGPDPATTAAGPAGAVRRRYRRRPERLPLRQQRCHDHDDRKATVE</sequence>
<dbReference type="EMBL" id="CAFBNE010000042">
    <property type="protein sequence ID" value="CAB4950022.1"/>
    <property type="molecule type" value="Genomic_DNA"/>
</dbReference>
<organism evidence="2">
    <name type="scientific">freshwater metagenome</name>
    <dbReference type="NCBI Taxonomy" id="449393"/>
    <lineage>
        <taxon>unclassified sequences</taxon>
        <taxon>metagenomes</taxon>
        <taxon>ecological metagenomes</taxon>
    </lineage>
</organism>
<feature type="region of interest" description="Disordered" evidence="1">
    <location>
        <begin position="126"/>
        <end position="198"/>
    </location>
</feature>
<feature type="region of interest" description="Disordered" evidence="1">
    <location>
        <begin position="75"/>
        <end position="99"/>
    </location>
</feature>
<evidence type="ECO:0000256" key="1">
    <source>
        <dbReference type="SAM" id="MobiDB-lite"/>
    </source>
</evidence>
<reference evidence="2" key="1">
    <citation type="submission" date="2020-05" db="EMBL/GenBank/DDBJ databases">
        <authorList>
            <person name="Chiriac C."/>
            <person name="Salcher M."/>
            <person name="Ghai R."/>
            <person name="Kavagutti S V."/>
        </authorList>
    </citation>
    <scope>NUCLEOTIDE SEQUENCE</scope>
</reference>
<dbReference type="AlphaFoldDB" id="A0A6J7K6P6"/>
<feature type="compositionally biased region" description="Basic and acidic residues" evidence="1">
    <location>
        <begin position="135"/>
        <end position="152"/>
    </location>
</feature>
<accession>A0A6J7K6P6</accession>
<feature type="compositionally biased region" description="Low complexity" evidence="1">
    <location>
        <begin position="153"/>
        <end position="168"/>
    </location>
</feature>
<feature type="compositionally biased region" description="Basic and acidic residues" evidence="1">
    <location>
        <begin position="178"/>
        <end position="198"/>
    </location>
</feature>
<name>A0A6J7K6P6_9ZZZZ</name>
<protein>
    <submittedName>
        <fullName evidence="2">Unannotated protein</fullName>
    </submittedName>
</protein>
<proteinExistence type="predicted"/>
<feature type="compositionally biased region" description="Basic and acidic residues" evidence="1">
    <location>
        <begin position="78"/>
        <end position="88"/>
    </location>
</feature>
<gene>
    <name evidence="2" type="ORF">UFOPK3772_01477</name>
</gene>
<evidence type="ECO:0000313" key="2">
    <source>
        <dbReference type="EMBL" id="CAB4950022.1"/>
    </source>
</evidence>